<evidence type="ECO:0000313" key="5">
    <source>
        <dbReference type="Proteomes" id="UP000010411"/>
    </source>
</evidence>
<sequence length="352" mass="36078">MAVQPQSAVADARRVDQVAGEWGTLAESVRGPVVAATRGRPRVRRPEGLFVGLCTLDVIQLVDHVPGSNEKLTAREQVVAAGGPAANAAATFAHLGGAATLLTAIGSHPLGVAVAADLDRLGVTVADLAADSVEPPAVSSILVTASSGDRAVASTNATGYRLTPPDDLDALVAACDIVEFDGHHMELALAAAHAARAAGRRTLLDGGSWKAGTEKLLPSIDVAVCSDDFHPPGTNTPTDTLRFLREHGVRWSAVSRGGHPIVWAGPDGGGTVDVPAVRVADTLGAGDVLHGALAHRLAVRDVRDAQGDLTRQGFVEALREASAVASRACAAFGTRAWMRGGEADTPATDVLT</sequence>
<dbReference type="PROSITE" id="PS00584">
    <property type="entry name" value="PFKB_KINASES_2"/>
    <property type="match status" value="1"/>
</dbReference>
<evidence type="ECO:0000256" key="2">
    <source>
        <dbReference type="ARBA" id="ARBA00022777"/>
    </source>
</evidence>
<name>L1L5I4_9ACTN</name>
<dbReference type="PATRIC" id="fig|698759.3.peg.1607"/>
<proteinExistence type="predicted"/>
<comment type="caution">
    <text evidence="4">The sequence shown here is derived from an EMBL/GenBank/DDBJ whole genome shotgun (WGS) entry which is preliminary data.</text>
</comment>
<dbReference type="InterPro" id="IPR011611">
    <property type="entry name" value="PfkB_dom"/>
</dbReference>
<reference evidence="4 5" key="1">
    <citation type="submission" date="2012-11" db="EMBL/GenBank/DDBJ databases">
        <authorList>
            <person name="Huguet-Tapia J.C."/>
            <person name="Durkin A.S."/>
            <person name="Pettis G.S."/>
            <person name="Badger J.H."/>
        </authorList>
    </citation>
    <scope>NUCLEOTIDE SEQUENCE [LARGE SCALE GENOMIC DNA]</scope>
    <source>
        <strain evidence="4 5">91-03</strain>
    </source>
</reference>
<evidence type="ECO:0000256" key="1">
    <source>
        <dbReference type="ARBA" id="ARBA00022679"/>
    </source>
</evidence>
<dbReference type="EMBL" id="AEJC01000116">
    <property type="protein sequence ID" value="EKX67853.1"/>
    <property type="molecule type" value="Genomic_DNA"/>
</dbReference>
<dbReference type="PANTHER" id="PTHR42774:SF3">
    <property type="entry name" value="KETOHEXOKINASE"/>
    <property type="match status" value="1"/>
</dbReference>
<dbReference type="Proteomes" id="UP000010411">
    <property type="component" value="Unassembled WGS sequence"/>
</dbReference>
<dbReference type="InterPro" id="IPR052562">
    <property type="entry name" value="Ketohexokinase-related"/>
</dbReference>
<keyword evidence="1" id="KW-0808">Transferase</keyword>
<keyword evidence="2 4" id="KW-0418">Kinase</keyword>
<organism evidence="4 5">
    <name type="scientific">Streptomyces ipomoeae 91-03</name>
    <dbReference type="NCBI Taxonomy" id="698759"/>
    <lineage>
        <taxon>Bacteria</taxon>
        <taxon>Bacillati</taxon>
        <taxon>Actinomycetota</taxon>
        <taxon>Actinomycetes</taxon>
        <taxon>Kitasatosporales</taxon>
        <taxon>Streptomycetaceae</taxon>
        <taxon>Streptomyces</taxon>
    </lineage>
</organism>
<protein>
    <submittedName>
        <fullName evidence="4">Kinase, PfkB family</fullName>
    </submittedName>
</protein>
<gene>
    <name evidence="4" type="ORF">STRIP9103_08654</name>
</gene>
<keyword evidence="5" id="KW-1185">Reference proteome</keyword>
<evidence type="ECO:0000313" key="4">
    <source>
        <dbReference type="EMBL" id="EKX67853.1"/>
    </source>
</evidence>
<dbReference type="Pfam" id="PF00294">
    <property type="entry name" value="PfkB"/>
    <property type="match status" value="1"/>
</dbReference>
<feature type="domain" description="Carbohydrate kinase PfkB" evidence="3">
    <location>
        <begin position="50"/>
        <end position="336"/>
    </location>
</feature>
<dbReference type="PANTHER" id="PTHR42774">
    <property type="entry name" value="PHOSPHOTRANSFERASE SYSTEM TRANSPORT PROTEIN"/>
    <property type="match status" value="1"/>
</dbReference>
<dbReference type="SUPFAM" id="SSF53613">
    <property type="entry name" value="Ribokinase-like"/>
    <property type="match status" value="1"/>
</dbReference>
<accession>L1L5I4</accession>
<dbReference type="InterPro" id="IPR029056">
    <property type="entry name" value="Ribokinase-like"/>
</dbReference>
<evidence type="ECO:0000259" key="3">
    <source>
        <dbReference type="Pfam" id="PF00294"/>
    </source>
</evidence>
<dbReference type="GO" id="GO:0016301">
    <property type="term" value="F:kinase activity"/>
    <property type="evidence" value="ECO:0007669"/>
    <property type="project" value="UniProtKB-KW"/>
</dbReference>
<dbReference type="AlphaFoldDB" id="L1L5I4"/>
<dbReference type="InterPro" id="IPR002173">
    <property type="entry name" value="Carboh/pur_kinase_PfkB_CS"/>
</dbReference>
<dbReference type="Gene3D" id="3.40.1190.20">
    <property type="match status" value="1"/>
</dbReference>